<feature type="region of interest" description="Disordered" evidence="1">
    <location>
        <begin position="339"/>
        <end position="358"/>
    </location>
</feature>
<sequence length="861" mass="95507">MDEEELLFDSSLAPDVKLGDLDEAAILDDIDENKDDNFNDNDDEDVVRSEGNGDGTKKVSTSNIDLIDENEELDYDEEPNEDATEHDRDRDHDRDHDHERSQRRSKFTSERISSSLRRTSAVSNSGSTLITSVGPSKDRSKVGSRRENENSNLVTPSLPTTTLSVPASVMNTPSSLLSQSTSTTVSNPSVYSSNAQLNQYKSSSLSQPKSQSKVLINPHYKGIIRPRSELAINWNTAIGVRSVTNIGVPQIRPPFITTNPLIPNANIQIPPPSLPFLPLSSSSSATDLTRLAPPSSSMGCVVSSSSIVHISANYPTPPPLTSIYGGAAAIYSTNPPPASIPPPLTQLQQAPGVSVASSSQQWDQMVEGFLRRTTIRRHSRSTSSHSSSSSYSSRSSYSRSRSRSYSSRSRSSTSSESSRSSIRSLRHEQRFKSKHSSSSRYNDARMLRNGSKSRRRYMDRPRGTADNRVEYRDRDRRTRPLDSNQQEKTMECAKAIGLDSDYLTKLEEQKKMREEILRKKEERRVQNVQSSSKPPKEPEPDDNGDGNDARASGSMHSSRHLPAQHRTSTREQQQQRFAEKRNVSSRERERSNSERMTGMNRNRPVRSRAGGRDQSGSPRERPTASSRLNRGRREQSPSTFRRSGSSSTMNRDDERGMSKMCTPSFSASNQPSSSYHQDQKQLRASSRSMNANQKQEQKLSERPILRTSDKGGDGTAAAATRAVPSNGAVSSRRHSALKNTPQPSSSTQSKSPSVTTPNKLQPNATASAKSVQPPPSKKKAYLAVVIKTSNRTSPDMERMKLIAATVGPTRKVWQSHDDSVSLIFESHDNAKKFMLQYNGKIMNGVRLFVMLEKVFVNLAEL</sequence>
<feature type="compositionally biased region" description="Basic and acidic residues" evidence="1">
    <location>
        <begin position="695"/>
        <end position="712"/>
    </location>
</feature>
<feature type="region of interest" description="Disordered" evidence="1">
    <location>
        <begin position="373"/>
        <end position="493"/>
    </location>
</feature>
<organism evidence="4">
    <name type="scientific">Anisakis simplex</name>
    <name type="common">Herring worm</name>
    <dbReference type="NCBI Taxonomy" id="6269"/>
    <lineage>
        <taxon>Eukaryota</taxon>
        <taxon>Metazoa</taxon>
        <taxon>Ecdysozoa</taxon>
        <taxon>Nematoda</taxon>
        <taxon>Chromadorea</taxon>
        <taxon>Rhabditida</taxon>
        <taxon>Spirurina</taxon>
        <taxon>Ascaridomorpha</taxon>
        <taxon>Ascaridoidea</taxon>
        <taxon>Anisakidae</taxon>
        <taxon>Anisakis</taxon>
        <taxon>Anisakis simplex complex</taxon>
    </lineage>
</organism>
<dbReference type="AlphaFoldDB" id="A0A0M3IXY3"/>
<evidence type="ECO:0000313" key="4">
    <source>
        <dbReference type="WBParaSite" id="ASIM_0000005901-mRNA-1"/>
    </source>
</evidence>
<feature type="compositionally biased region" description="Low complexity" evidence="1">
    <location>
        <begin position="381"/>
        <end position="423"/>
    </location>
</feature>
<dbReference type="EMBL" id="UYRR01000002">
    <property type="protein sequence ID" value="VDK17274.1"/>
    <property type="molecule type" value="Genomic_DNA"/>
</dbReference>
<name>A0A0M3IXY3_ANISI</name>
<feature type="compositionally biased region" description="Basic and acidic residues" evidence="1">
    <location>
        <begin position="514"/>
        <end position="525"/>
    </location>
</feature>
<dbReference type="OrthoDB" id="5865792at2759"/>
<dbReference type="WBParaSite" id="ASIM_0000005901-mRNA-1">
    <property type="protein sequence ID" value="ASIM_0000005901-mRNA-1"/>
    <property type="gene ID" value="ASIM_0000005901"/>
</dbReference>
<evidence type="ECO:0000256" key="1">
    <source>
        <dbReference type="SAM" id="MobiDB-lite"/>
    </source>
</evidence>
<feature type="compositionally biased region" description="Low complexity" evidence="1">
    <location>
        <begin position="740"/>
        <end position="757"/>
    </location>
</feature>
<feature type="compositionally biased region" description="Basic and acidic residues" evidence="1">
    <location>
        <begin position="83"/>
        <end position="102"/>
    </location>
</feature>
<feature type="compositionally biased region" description="Acidic residues" evidence="1">
    <location>
        <begin position="28"/>
        <end position="45"/>
    </location>
</feature>
<feature type="compositionally biased region" description="Polar residues" evidence="1">
    <location>
        <begin position="758"/>
        <end position="770"/>
    </location>
</feature>
<feature type="compositionally biased region" description="Low complexity" evidence="1">
    <location>
        <begin position="153"/>
        <end position="167"/>
    </location>
</feature>
<dbReference type="Proteomes" id="UP000267096">
    <property type="component" value="Unassembled WGS sequence"/>
</dbReference>
<proteinExistence type="predicted"/>
<evidence type="ECO:0000313" key="2">
    <source>
        <dbReference type="EMBL" id="VDK17274.1"/>
    </source>
</evidence>
<feature type="region of interest" description="Disordered" evidence="1">
    <location>
        <begin position="28"/>
        <end position="167"/>
    </location>
</feature>
<evidence type="ECO:0000313" key="3">
    <source>
        <dbReference type="Proteomes" id="UP000267096"/>
    </source>
</evidence>
<feature type="compositionally biased region" description="Basic and acidic residues" evidence="1">
    <location>
        <begin position="456"/>
        <end position="480"/>
    </location>
</feature>
<reference evidence="2 3" key="2">
    <citation type="submission" date="2018-11" db="EMBL/GenBank/DDBJ databases">
        <authorList>
            <consortium name="Pathogen Informatics"/>
        </authorList>
    </citation>
    <scope>NUCLEOTIDE SEQUENCE [LARGE SCALE GENOMIC DNA]</scope>
</reference>
<feature type="compositionally biased region" description="Basic and acidic residues" evidence="1">
    <location>
        <begin position="136"/>
        <end position="149"/>
    </location>
</feature>
<feature type="compositionally biased region" description="Acidic residues" evidence="1">
    <location>
        <begin position="66"/>
        <end position="82"/>
    </location>
</feature>
<keyword evidence="3" id="KW-1185">Reference proteome</keyword>
<feature type="region of interest" description="Disordered" evidence="1">
    <location>
        <begin position="514"/>
        <end position="778"/>
    </location>
</feature>
<feature type="compositionally biased region" description="Polar residues" evidence="1">
    <location>
        <begin position="110"/>
        <end position="134"/>
    </location>
</feature>
<protein>
    <submittedName>
        <fullName evidence="4">RRM domain-containing protein</fullName>
    </submittedName>
</protein>
<feature type="compositionally biased region" description="Basic and acidic residues" evidence="1">
    <location>
        <begin position="577"/>
        <end position="593"/>
    </location>
</feature>
<reference evidence="4" key="1">
    <citation type="submission" date="2017-02" db="UniProtKB">
        <authorList>
            <consortium name="WormBaseParasite"/>
        </authorList>
    </citation>
    <scope>IDENTIFICATION</scope>
</reference>
<feature type="compositionally biased region" description="Polar residues" evidence="1">
    <location>
        <begin position="345"/>
        <end position="358"/>
    </location>
</feature>
<feature type="compositionally biased region" description="Low complexity" evidence="1">
    <location>
        <begin position="636"/>
        <end position="648"/>
    </location>
</feature>
<feature type="compositionally biased region" description="Polar residues" evidence="1">
    <location>
        <begin position="682"/>
        <end position="694"/>
    </location>
</feature>
<feature type="compositionally biased region" description="Low complexity" evidence="1">
    <location>
        <begin position="664"/>
        <end position="674"/>
    </location>
</feature>
<accession>A0A0M3IXY3</accession>
<gene>
    <name evidence="2" type="ORF">ASIM_LOCUS8</name>
</gene>